<evidence type="ECO:0000313" key="8">
    <source>
        <dbReference type="EMBL" id="MED6262002.1"/>
    </source>
</evidence>
<keyword evidence="5" id="KW-0833">Ubl conjugation pathway</keyword>
<protein>
    <recommendedName>
        <fullName evidence="7">RING-type domain-containing protein</fullName>
    </recommendedName>
</protein>
<dbReference type="CDD" id="cd20336">
    <property type="entry name" value="Rcat_RBR"/>
    <property type="match status" value="1"/>
</dbReference>
<evidence type="ECO:0000256" key="2">
    <source>
        <dbReference type="ARBA" id="ARBA00022723"/>
    </source>
</evidence>
<keyword evidence="3" id="KW-0677">Repeat</keyword>
<dbReference type="Proteomes" id="UP001345963">
    <property type="component" value="Unassembled WGS sequence"/>
</dbReference>
<dbReference type="EMBL" id="JAHUTI010091295">
    <property type="protein sequence ID" value="MED6262002.1"/>
    <property type="molecule type" value="Genomic_DNA"/>
</dbReference>
<evidence type="ECO:0000256" key="3">
    <source>
        <dbReference type="ARBA" id="ARBA00022737"/>
    </source>
</evidence>
<proteinExistence type="predicted"/>
<evidence type="ECO:0000259" key="7">
    <source>
        <dbReference type="PROSITE" id="PS51873"/>
    </source>
</evidence>
<keyword evidence="4" id="KW-0863">Zinc-finger</keyword>
<evidence type="ECO:0000256" key="6">
    <source>
        <dbReference type="ARBA" id="ARBA00022833"/>
    </source>
</evidence>
<evidence type="ECO:0000256" key="4">
    <source>
        <dbReference type="ARBA" id="ARBA00022771"/>
    </source>
</evidence>
<accession>A0ABU7CGB8</accession>
<feature type="domain" description="RING-type" evidence="7">
    <location>
        <begin position="78"/>
        <end position="308"/>
    </location>
</feature>
<keyword evidence="1" id="KW-0808">Transferase</keyword>
<keyword evidence="9" id="KW-1185">Reference proteome</keyword>
<dbReference type="PROSITE" id="PS51873">
    <property type="entry name" value="TRIAD"/>
    <property type="match status" value="1"/>
</dbReference>
<evidence type="ECO:0000313" key="9">
    <source>
        <dbReference type="Proteomes" id="UP001345963"/>
    </source>
</evidence>
<keyword evidence="2" id="KW-0479">Metal-binding</keyword>
<evidence type="ECO:0000256" key="1">
    <source>
        <dbReference type="ARBA" id="ARBA00022679"/>
    </source>
</evidence>
<reference evidence="8 9" key="1">
    <citation type="submission" date="2021-07" db="EMBL/GenBank/DDBJ databases">
        <authorList>
            <person name="Palmer J.M."/>
        </authorList>
    </citation>
    <scope>NUCLEOTIDE SEQUENCE [LARGE SCALE GENOMIC DNA]</scope>
    <source>
        <strain evidence="8 9">AT_MEX2019</strain>
        <tissue evidence="8">Muscle</tissue>
    </source>
</reference>
<organism evidence="8 9">
    <name type="scientific">Ataeniobius toweri</name>
    <dbReference type="NCBI Taxonomy" id="208326"/>
    <lineage>
        <taxon>Eukaryota</taxon>
        <taxon>Metazoa</taxon>
        <taxon>Chordata</taxon>
        <taxon>Craniata</taxon>
        <taxon>Vertebrata</taxon>
        <taxon>Euteleostomi</taxon>
        <taxon>Actinopterygii</taxon>
        <taxon>Neopterygii</taxon>
        <taxon>Teleostei</taxon>
        <taxon>Neoteleostei</taxon>
        <taxon>Acanthomorphata</taxon>
        <taxon>Ovalentaria</taxon>
        <taxon>Atherinomorphae</taxon>
        <taxon>Cyprinodontiformes</taxon>
        <taxon>Goodeidae</taxon>
        <taxon>Ataeniobius</taxon>
    </lineage>
</organism>
<dbReference type="Gene3D" id="1.20.120.1750">
    <property type="match status" value="1"/>
</dbReference>
<keyword evidence="6" id="KW-0862">Zinc</keyword>
<gene>
    <name evidence="8" type="ORF">ATANTOWER_013190</name>
</gene>
<name>A0ABU7CGB8_9TELE</name>
<dbReference type="SUPFAM" id="SSF57850">
    <property type="entry name" value="RING/U-box"/>
    <property type="match status" value="1"/>
</dbReference>
<dbReference type="InterPro" id="IPR044066">
    <property type="entry name" value="TRIAD_supradom"/>
</dbReference>
<comment type="caution">
    <text evidence="8">The sequence shown here is derived from an EMBL/GenBank/DDBJ whole genome shotgun (WGS) entry which is preliminary data.</text>
</comment>
<evidence type="ECO:0000256" key="5">
    <source>
        <dbReference type="ARBA" id="ARBA00022786"/>
    </source>
</evidence>
<sequence length="323" mass="37181">MKHNFKTRTTRDIYSLNDKMGLDLSRLYPASTKMTAVPPHRDPAKINRTTKTMNSKLFKLKKEKRYDPRDPKINIVDAEDEFDFLCEGFKSPRAQMSCGHVVTPTSLTKWCKQLLEEGQSRFYCGQSDCDAVWSYTEVREMALLTAKEKKYFEKNLALNAARNYFFTKPCPGCKYSVTRKDSSNLSVHCRICTAKKGYVYEFCWQCLREWRGPQPRSDQCENDNCCNNSLNTLRTCPNVSFEFVKVIGCPAVRACPTCGVLVEHTGMKCKNITCYRCKVEFCFVCLKITAKCWKSPNYDYYGPCSSGIAPRQTSIPVWHVELQ</sequence>